<dbReference type="AlphaFoldDB" id="A0A557SUE0"/>
<dbReference type="RefSeq" id="WP_144732008.1">
    <property type="nucleotide sequence ID" value="NZ_ML675585.1"/>
</dbReference>
<accession>A0A557SUE0</accession>
<organism evidence="1 2">
    <name type="scientific">Candidatus Nitrosocosmicus arcticus</name>
    <dbReference type="NCBI Taxonomy" id="2035267"/>
    <lineage>
        <taxon>Archaea</taxon>
        <taxon>Nitrososphaerota</taxon>
        <taxon>Nitrososphaeria</taxon>
        <taxon>Nitrososphaerales</taxon>
        <taxon>Nitrososphaeraceae</taxon>
        <taxon>Candidatus Nitrosocosmicus</taxon>
    </lineage>
</organism>
<gene>
    <name evidence="1" type="ORF">NARC_90128</name>
</gene>
<comment type="caution">
    <text evidence="1">The sequence shown here is derived from an EMBL/GenBank/DDBJ whole genome shotgun (WGS) entry which is preliminary data.</text>
</comment>
<evidence type="ECO:0000313" key="2">
    <source>
        <dbReference type="Proteomes" id="UP000315289"/>
    </source>
</evidence>
<protein>
    <submittedName>
        <fullName evidence="1">Uncharacterized protein</fullName>
    </submittedName>
</protein>
<evidence type="ECO:0000313" key="1">
    <source>
        <dbReference type="EMBL" id="TVP40222.1"/>
    </source>
</evidence>
<reference evidence="1 2" key="1">
    <citation type="journal article" date="2019" name="Front. Microbiol.">
        <title>Ammonia Oxidation by the Arctic Terrestrial Thaumarchaeote Candidatus Nitrosocosmicus arcticus Is Stimulated by Increasing Temperatures.</title>
        <authorList>
            <person name="Alves R.J.E."/>
            <person name="Kerou M."/>
            <person name="Zappe A."/>
            <person name="Bittner R."/>
            <person name="Abby S.S."/>
            <person name="Schmidt H.A."/>
            <person name="Pfeifer K."/>
            <person name="Schleper C."/>
        </authorList>
    </citation>
    <scope>NUCLEOTIDE SEQUENCE [LARGE SCALE GENOMIC DNA]</scope>
    <source>
        <strain evidence="1 2">Kfb</strain>
    </source>
</reference>
<keyword evidence="2" id="KW-1185">Reference proteome</keyword>
<dbReference type="EMBL" id="VOAH01000009">
    <property type="protein sequence ID" value="TVP40222.1"/>
    <property type="molecule type" value="Genomic_DNA"/>
</dbReference>
<sequence length="87" mass="9821">MSPSGPYSAGLEEPLVSKLKPFGPTKLNDKAAIAFEDNAALVNRENNNREVKASIEILGIKSYHSFQNKLISKFLLYDFIVIEYFRL</sequence>
<proteinExistence type="predicted"/>
<name>A0A557SUE0_9ARCH</name>
<dbReference type="Proteomes" id="UP000315289">
    <property type="component" value="Unassembled WGS sequence"/>
</dbReference>